<keyword evidence="1" id="KW-0687">Ribonucleoprotein</keyword>
<dbReference type="Pfam" id="PF10245">
    <property type="entry name" value="MRP-S22"/>
    <property type="match status" value="1"/>
</dbReference>
<organism evidence="1">
    <name type="scientific">Zeugodacus cucurbitae</name>
    <name type="common">Melon fruit fly</name>
    <name type="synonym">Bactrocera cucurbitae</name>
    <dbReference type="NCBI Taxonomy" id="28588"/>
    <lineage>
        <taxon>Eukaryota</taxon>
        <taxon>Metazoa</taxon>
        <taxon>Ecdysozoa</taxon>
        <taxon>Arthropoda</taxon>
        <taxon>Hexapoda</taxon>
        <taxon>Insecta</taxon>
        <taxon>Pterygota</taxon>
        <taxon>Neoptera</taxon>
        <taxon>Endopterygota</taxon>
        <taxon>Diptera</taxon>
        <taxon>Brachycera</taxon>
        <taxon>Muscomorpha</taxon>
        <taxon>Tephritoidea</taxon>
        <taxon>Tephritidae</taxon>
        <taxon>Zeugodacus</taxon>
        <taxon>Zeugodacus</taxon>
    </lineage>
</organism>
<dbReference type="AlphaFoldDB" id="A0A0A1X8C8"/>
<dbReference type="PANTHER" id="PTHR13071:SF4">
    <property type="entry name" value="SMALL RIBOSOMAL SUBUNIT PROTEIN MS22"/>
    <property type="match status" value="1"/>
</dbReference>
<sequence length="393" mass="46436">MSTIMFLRQISNHANLRTSFRVFQRAASSATNTGISSTTLLYERDPQPQFTDPETQKLLQSMTQLQLDKIFQKTTVPDNSVDYKLMTVEMLEEEFRKSIERAKKRLQMPPVVQMKKDERRIISNDSALSGFSDTKYVITDITYGLRQSERKVVVRQTDGTLEYAPMEITKRMHQLYFPLNGRSIRIPRMFEDEHLQRCLDEQKYLFILNRMVVQFDPFEPEFHYISSRVYQHINETKQFDALRSTRHFGPMTFFFAWHRCIDDLLYDMVRRDYLQNATELIALLYKLHNMESNYKDVLKRVDEIKPQEDLALKELEKELKRTSKDVKEDIQSTIGKTQVDFEVDDLCLPFIEDYISKHALKKVQLELATQTIKEINAEKRQLFEGLNKVHGIS</sequence>
<dbReference type="PANTHER" id="PTHR13071">
    <property type="entry name" value="MITOCHONDRIAL 28S RIBOSOMAL PROTEIN S22"/>
    <property type="match status" value="1"/>
</dbReference>
<dbReference type="InterPro" id="IPR019374">
    <property type="entry name" value="Ribosomal_mS22"/>
</dbReference>
<reference evidence="1" key="1">
    <citation type="submission" date="2014-11" db="EMBL/GenBank/DDBJ databases">
        <authorList>
            <person name="Geib S."/>
        </authorList>
    </citation>
    <scope>NUCLEOTIDE SEQUENCE</scope>
</reference>
<reference evidence="1" key="2">
    <citation type="journal article" date="2015" name="Gigascience">
        <title>Reconstructing a comprehensive transcriptome assembly of a white-pupal translocated strain of the pest fruit fly Bactrocera cucurbitae.</title>
        <authorList>
            <person name="Sim S.B."/>
            <person name="Calla B."/>
            <person name="Hall B."/>
            <person name="DeRego T."/>
            <person name="Geib S.M."/>
        </authorList>
    </citation>
    <scope>NUCLEOTIDE SEQUENCE</scope>
</reference>
<keyword evidence="1" id="KW-0689">Ribosomal protein</keyword>
<evidence type="ECO:0000313" key="1">
    <source>
        <dbReference type="EMBL" id="JAD06995.1"/>
    </source>
</evidence>
<dbReference type="GO" id="GO:0003735">
    <property type="term" value="F:structural constituent of ribosome"/>
    <property type="evidence" value="ECO:0007669"/>
    <property type="project" value="TreeGrafter"/>
</dbReference>
<dbReference type="EMBL" id="GBXI01007297">
    <property type="protein sequence ID" value="JAD06995.1"/>
    <property type="molecule type" value="Transcribed_RNA"/>
</dbReference>
<protein>
    <submittedName>
        <fullName evidence="1">28S ribosomal protein S22, mitochondrial</fullName>
    </submittedName>
</protein>
<name>A0A0A1X8C8_ZEUCU</name>
<gene>
    <name evidence="1" type="primary">MRPS22</name>
    <name evidence="1" type="ORF">g.25439</name>
</gene>
<dbReference type="GO" id="GO:0005763">
    <property type="term" value="C:mitochondrial small ribosomal subunit"/>
    <property type="evidence" value="ECO:0007669"/>
    <property type="project" value="TreeGrafter"/>
</dbReference>
<proteinExistence type="predicted"/>
<accession>A0A0A1X8C8</accession>